<evidence type="ECO:0000256" key="1">
    <source>
        <dbReference type="ARBA" id="ARBA00003937"/>
    </source>
</evidence>
<evidence type="ECO:0000256" key="11">
    <source>
        <dbReference type="ARBA" id="ARBA00049191"/>
    </source>
</evidence>
<dbReference type="InterPro" id="IPR037143">
    <property type="entry name" value="4-PPantetheinyl_Trfase_dom_sf"/>
</dbReference>
<comment type="catalytic activity">
    <reaction evidence="11">
        <text>apo-[peptidyl-carrier protein] + CoA = holo-[peptidyl-carrier protein] + adenosine 3',5'-bisphosphate + H(+)</text>
        <dbReference type="Rhea" id="RHEA:46228"/>
        <dbReference type="Rhea" id="RHEA-COMP:11479"/>
        <dbReference type="Rhea" id="RHEA-COMP:11480"/>
        <dbReference type="ChEBI" id="CHEBI:15378"/>
        <dbReference type="ChEBI" id="CHEBI:29999"/>
        <dbReference type="ChEBI" id="CHEBI:57287"/>
        <dbReference type="ChEBI" id="CHEBI:58343"/>
        <dbReference type="ChEBI" id="CHEBI:64479"/>
    </reaction>
</comment>
<keyword evidence="7" id="KW-0259">Enterobactin biosynthesis</keyword>
<dbReference type="Proteomes" id="UP000321058">
    <property type="component" value="Unassembled WGS sequence"/>
</dbReference>
<dbReference type="GO" id="GO:0009366">
    <property type="term" value="C:enterobactin synthetase complex"/>
    <property type="evidence" value="ECO:0007669"/>
    <property type="project" value="InterPro"/>
</dbReference>
<dbReference type="InterPro" id="IPR008278">
    <property type="entry name" value="4-PPantetheinyl_Trfase_dom"/>
</dbReference>
<evidence type="ECO:0000256" key="2">
    <source>
        <dbReference type="ARBA" id="ARBA00004993"/>
    </source>
</evidence>
<dbReference type="EMBL" id="BKAJ01000151">
    <property type="protein sequence ID" value="GEP60130.1"/>
    <property type="molecule type" value="Genomic_DNA"/>
</dbReference>
<dbReference type="AlphaFoldDB" id="A0A512NMG2"/>
<dbReference type="Pfam" id="PF17837">
    <property type="entry name" value="4PPT_N"/>
    <property type="match status" value="1"/>
</dbReference>
<evidence type="ECO:0000259" key="15">
    <source>
        <dbReference type="Pfam" id="PF17837"/>
    </source>
</evidence>
<feature type="binding site" evidence="12">
    <location>
        <position position="57"/>
    </location>
    <ligand>
        <name>CoA</name>
        <dbReference type="ChEBI" id="CHEBI:57287"/>
    </ligand>
</feature>
<organism evidence="16 17">
    <name type="scientific">Reyranella soli</name>
    <dbReference type="NCBI Taxonomy" id="1230389"/>
    <lineage>
        <taxon>Bacteria</taxon>
        <taxon>Pseudomonadati</taxon>
        <taxon>Pseudomonadota</taxon>
        <taxon>Alphaproteobacteria</taxon>
        <taxon>Hyphomicrobiales</taxon>
        <taxon>Reyranellaceae</taxon>
        <taxon>Reyranella</taxon>
    </lineage>
</organism>
<comment type="function">
    <text evidence="1">Involved in the biosynthesis of the siderophore enterobactin (enterochelin), which is a macrocyclic trimeric lactone of N-(2,3-dihydroxybenzoyl)-serine. The serine trilactone serves as a scaffolding for the three catechol functionalities that provide hexadentate coordination for the tightly ligated iron(2+) atoms. Plays an essential role in the assembly of the enterobactin by catalyzing the transfer of the 4'-phosphopantetheine (Ppant) moiety from coenzyme A to the apo-domains of both EntB (ArCP domain) and EntF (PCP domain) to yield their holo-forms which make them competent for the activation of 2,3-dihydroxybenzoate (DHB) and L-serine, respectively.</text>
</comment>
<dbReference type="UniPathway" id="UPA00017"/>
<evidence type="ECO:0000313" key="16">
    <source>
        <dbReference type="EMBL" id="GEP60130.1"/>
    </source>
</evidence>
<dbReference type="GO" id="GO:0008897">
    <property type="term" value="F:holo-[acyl-carrier-protein] synthase activity"/>
    <property type="evidence" value="ECO:0007669"/>
    <property type="project" value="InterPro"/>
</dbReference>
<dbReference type="InterPro" id="IPR041354">
    <property type="entry name" value="4PPT_N"/>
</dbReference>
<comment type="similarity">
    <text evidence="3">Belongs to the P-Pant transferase superfamily. EntD family.</text>
</comment>
<comment type="cofactor">
    <cofactor evidence="13">
        <name>Mg(2+)</name>
        <dbReference type="ChEBI" id="CHEBI:18420"/>
    </cofactor>
</comment>
<evidence type="ECO:0000256" key="10">
    <source>
        <dbReference type="ARBA" id="ARBA00049176"/>
    </source>
</evidence>
<feature type="binding site" evidence="12">
    <location>
        <position position="49"/>
    </location>
    <ligand>
        <name>CoA</name>
        <dbReference type="ChEBI" id="CHEBI:57287"/>
    </ligand>
</feature>
<feature type="domain" description="4'-phosphopantetheinyl transferase N-terminal" evidence="15">
    <location>
        <begin position="37"/>
        <end position="103"/>
    </location>
</feature>
<dbReference type="Pfam" id="PF01648">
    <property type="entry name" value="ACPS"/>
    <property type="match status" value="1"/>
</dbReference>
<protein>
    <recommendedName>
        <fullName evidence="5">Enterobactin synthase component D</fullName>
    </recommendedName>
    <alternativeName>
        <fullName evidence="8">4'-phosphopantetheinyl transferase EntD</fullName>
    </alternativeName>
    <alternativeName>
        <fullName evidence="9">Enterochelin synthase D</fullName>
    </alternativeName>
</protein>
<evidence type="ECO:0000256" key="13">
    <source>
        <dbReference type="PIRSR" id="PIRSR603542-2"/>
    </source>
</evidence>
<dbReference type="GO" id="GO:0000287">
    <property type="term" value="F:magnesium ion binding"/>
    <property type="evidence" value="ECO:0007669"/>
    <property type="project" value="InterPro"/>
</dbReference>
<dbReference type="GO" id="GO:0009239">
    <property type="term" value="P:enterobactin biosynthetic process"/>
    <property type="evidence" value="ECO:0007669"/>
    <property type="project" value="UniProtKB-UniPathway"/>
</dbReference>
<dbReference type="PRINTS" id="PR01399">
    <property type="entry name" value="ENTSNTHTASED"/>
</dbReference>
<keyword evidence="13" id="KW-0479">Metal-binding</keyword>
<dbReference type="Gene3D" id="3.90.470.20">
    <property type="entry name" value="4'-phosphopantetheinyl transferase domain"/>
    <property type="match status" value="1"/>
</dbReference>
<dbReference type="GO" id="GO:0005886">
    <property type="term" value="C:plasma membrane"/>
    <property type="evidence" value="ECO:0007669"/>
    <property type="project" value="TreeGrafter"/>
</dbReference>
<evidence type="ECO:0000256" key="7">
    <source>
        <dbReference type="ARBA" id="ARBA00023191"/>
    </source>
</evidence>
<feature type="binding site" evidence="13">
    <location>
        <position position="117"/>
    </location>
    <ligand>
        <name>Mg(2+)</name>
        <dbReference type="ChEBI" id="CHEBI:18420"/>
    </ligand>
</feature>
<comment type="subunit">
    <text evidence="4">EntB, EntD, EntE, and EntF form a multienzyme complex called enterobactin synthase.</text>
</comment>
<dbReference type="InterPro" id="IPR003542">
    <property type="entry name" value="Enbac_synth_compD-like"/>
</dbReference>
<evidence type="ECO:0000256" key="9">
    <source>
        <dbReference type="ARBA" id="ARBA00031996"/>
    </source>
</evidence>
<comment type="catalytic activity">
    <reaction evidence="10">
        <text>apo-[aryl-carrier protein] + CoA = holo-[aryl-carrier protein] + adenosine 3',5'-bisphosphate + H(+)</text>
        <dbReference type="Rhea" id="RHEA:48404"/>
        <dbReference type="Rhea" id="RHEA-COMP:15903"/>
        <dbReference type="Rhea" id="RHEA-COMP:17557"/>
        <dbReference type="ChEBI" id="CHEBI:15378"/>
        <dbReference type="ChEBI" id="CHEBI:29999"/>
        <dbReference type="ChEBI" id="CHEBI:57287"/>
        <dbReference type="ChEBI" id="CHEBI:58343"/>
        <dbReference type="ChEBI" id="CHEBI:64479"/>
    </reaction>
</comment>
<evidence type="ECO:0000259" key="14">
    <source>
        <dbReference type="Pfam" id="PF01648"/>
    </source>
</evidence>
<feature type="binding site" evidence="13">
    <location>
        <position position="116"/>
    </location>
    <ligand>
        <name>Mg(2+)</name>
        <dbReference type="ChEBI" id="CHEBI:18420"/>
    </ligand>
</feature>
<keyword evidence="6" id="KW-0808">Transferase</keyword>
<feature type="domain" description="4'-phosphopantetheinyl transferase" evidence="14">
    <location>
        <begin position="111"/>
        <end position="201"/>
    </location>
</feature>
<evidence type="ECO:0000256" key="6">
    <source>
        <dbReference type="ARBA" id="ARBA00022679"/>
    </source>
</evidence>
<feature type="binding site" evidence="12">
    <location>
        <begin position="93"/>
        <end position="94"/>
    </location>
    <ligand>
        <name>CoA</name>
        <dbReference type="ChEBI" id="CHEBI:57287"/>
    </ligand>
</feature>
<evidence type="ECO:0000256" key="4">
    <source>
        <dbReference type="ARBA" id="ARBA00011503"/>
    </source>
</evidence>
<dbReference type="SUPFAM" id="SSF56214">
    <property type="entry name" value="4'-phosphopantetheinyl transferase"/>
    <property type="match status" value="1"/>
</dbReference>
<feature type="binding site" evidence="12">
    <location>
        <position position="163"/>
    </location>
    <ligand>
        <name>CoA</name>
        <dbReference type="ChEBI" id="CHEBI:57287"/>
    </ligand>
</feature>
<dbReference type="PANTHER" id="PTHR38096:SF1">
    <property type="entry name" value="ENTEROBACTIN SYNTHASE COMPONENT D"/>
    <property type="match status" value="1"/>
</dbReference>
<feature type="binding site" evidence="12">
    <location>
        <position position="159"/>
    </location>
    <ligand>
        <name>CoA</name>
        <dbReference type="ChEBI" id="CHEBI:57287"/>
    </ligand>
</feature>
<comment type="pathway">
    <text evidence="2">Siderophore biosynthesis; enterobactin biosynthesis.</text>
</comment>
<evidence type="ECO:0000256" key="8">
    <source>
        <dbReference type="ARBA" id="ARBA00029894"/>
    </source>
</evidence>
<name>A0A512NMG2_9HYPH</name>
<evidence type="ECO:0000256" key="3">
    <source>
        <dbReference type="ARBA" id="ARBA00008342"/>
    </source>
</evidence>
<proteinExistence type="inferred from homology"/>
<gene>
    <name evidence="16" type="ORF">RSO01_72960</name>
</gene>
<sequence>MHSSQNSPEQMLTSMLGPGIAVEVAAPTVVENQLFPDEQQHIVRAVAKRQAEFGTARVCARRALARIGMAPCSLVPHQDRSPRWPPGVRGSISHTQGCCAVALTRSPDVTGLGIDIEEDTPLQRELVPAICTPEEQQWIGRFGEDARGWLGKLLFSAKEAFYKCQYPVTRTVIDFHDVQLSVDLAAGEFSVAKVRPNGSSWDHVRHVAGKFRRGSRFIVTTAVLAATSKP</sequence>
<feature type="binding site" evidence="12">
    <location>
        <position position="115"/>
    </location>
    <ligand>
        <name>CoA</name>
        <dbReference type="ChEBI" id="CHEBI:57287"/>
    </ligand>
</feature>
<evidence type="ECO:0000256" key="5">
    <source>
        <dbReference type="ARBA" id="ARBA00019087"/>
    </source>
</evidence>
<accession>A0A512NMG2</accession>
<keyword evidence="17" id="KW-1185">Reference proteome</keyword>
<dbReference type="PANTHER" id="PTHR38096">
    <property type="entry name" value="ENTEROBACTIN SYNTHASE COMPONENT D"/>
    <property type="match status" value="1"/>
</dbReference>
<feature type="binding site" evidence="13">
    <location>
        <position position="115"/>
    </location>
    <ligand>
        <name>Mg(2+)</name>
        <dbReference type="ChEBI" id="CHEBI:18420"/>
    </ligand>
</feature>
<evidence type="ECO:0000313" key="17">
    <source>
        <dbReference type="Proteomes" id="UP000321058"/>
    </source>
</evidence>
<reference evidence="16 17" key="1">
    <citation type="submission" date="2019-07" db="EMBL/GenBank/DDBJ databases">
        <title>Whole genome shotgun sequence of Reyranella soli NBRC 108950.</title>
        <authorList>
            <person name="Hosoyama A."/>
            <person name="Uohara A."/>
            <person name="Ohji S."/>
            <person name="Ichikawa N."/>
        </authorList>
    </citation>
    <scope>NUCLEOTIDE SEQUENCE [LARGE SCALE GENOMIC DNA]</scope>
    <source>
        <strain evidence="16 17">NBRC 108950</strain>
    </source>
</reference>
<keyword evidence="13" id="KW-0460">Magnesium</keyword>
<comment type="caution">
    <text evidence="16">The sequence shown here is derived from an EMBL/GenBank/DDBJ whole genome shotgun (WGS) entry which is preliminary data.</text>
</comment>
<evidence type="ECO:0000256" key="12">
    <source>
        <dbReference type="PIRSR" id="PIRSR603542-1"/>
    </source>
</evidence>